<dbReference type="Gene3D" id="3.50.50.60">
    <property type="entry name" value="FAD/NAD(P)-binding domain"/>
    <property type="match status" value="1"/>
</dbReference>
<feature type="domain" description="EamA" evidence="3">
    <location>
        <begin position="117"/>
        <end position="186"/>
    </location>
</feature>
<evidence type="ECO:0000259" key="3">
    <source>
        <dbReference type="Pfam" id="PF00892"/>
    </source>
</evidence>
<dbReference type="PANTHER" id="PTHR43563">
    <property type="entry name" value="AMINE OXIDASE"/>
    <property type="match status" value="1"/>
</dbReference>
<reference evidence="5" key="1">
    <citation type="journal article" date="2019" name="Int. J. Syst. Evol. Microbiol.">
        <title>The Global Catalogue of Microorganisms (GCM) 10K type strain sequencing project: providing services to taxonomists for standard genome sequencing and annotation.</title>
        <authorList>
            <consortium name="The Broad Institute Genomics Platform"/>
            <consortium name="The Broad Institute Genome Sequencing Center for Infectious Disease"/>
            <person name="Wu L."/>
            <person name="Ma J."/>
        </authorList>
    </citation>
    <scope>NUCLEOTIDE SEQUENCE [LARGE SCALE GENOMIC DNA]</scope>
    <source>
        <strain evidence="5">CCUG 55995</strain>
    </source>
</reference>
<dbReference type="RefSeq" id="WP_380063126.1">
    <property type="nucleotide sequence ID" value="NZ_JBHSEI010000015.1"/>
</dbReference>
<dbReference type="EMBL" id="JBHSEI010000015">
    <property type="protein sequence ID" value="MFC4640141.1"/>
    <property type="molecule type" value="Genomic_DNA"/>
</dbReference>
<feature type="compositionally biased region" description="Basic and acidic residues" evidence="1">
    <location>
        <begin position="1"/>
        <end position="14"/>
    </location>
</feature>
<comment type="caution">
    <text evidence="4">The sequence shown here is derived from an EMBL/GenBank/DDBJ whole genome shotgun (WGS) entry which is preliminary data.</text>
</comment>
<dbReference type="InterPro" id="IPR036188">
    <property type="entry name" value="FAD/NAD-bd_sf"/>
</dbReference>
<dbReference type="InterPro" id="IPR000620">
    <property type="entry name" value="EamA_dom"/>
</dbReference>
<name>A0ABV9IEW9_9DEIO</name>
<accession>A0ABV9IEW9</accession>
<dbReference type="InterPro" id="IPR050703">
    <property type="entry name" value="Flavin_MAO"/>
</dbReference>
<keyword evidence="2" id="KW-0812">Transmembrane</keyword>
<gene>
    <name evidence="4" type="ORF">ACFO0D_17575</name>
</gene>
<keyword evidence="2" id="KW-0472">Membrane</keyword>
<dbReference type="SUPFAM" id="SSF51905">
    <property type="entry name" value="FAD/NAD(P)-binding domain"/>
    <property type="match status" value="1"/>
</dbReference>
<evidence type="ECO:0000256" key="2">
    <source>
        <dbReference type="SAM" id="Phobius"/>
    </source>
</evidence>
<dbReference type="Pfam" id="PF00892">
    <property type="entry name" value="EamA"/>
    <property type="match status" value="1"/>
</dbReference>
<keyword evidence="5" id="KW-1185">Reference proteome</keyword>
<proteinExistence type="predicted"/>
<feature type="transmembrane region" description="Helical" evidence="2">
    <location>
        <begin position="155"/>
        <end position="187"/>
    </location>
</feature>
<sequence>MPRRDISGGRDPRRGPLAQHQQRAPGHLEAAWEQARLDAARHRERRTGSSCNKWDLRSESVRSEPHQDVIIVGAGLSGLVAADVLSRAHLTVGVLEARDRIGGEPCPVRRQSRPCELLVVAMMLIPTLVALPALAGAVQRIGAAQVSLLASTDPLWAVLFATAFLSQVLSGAQVISGLLILVGAAFAQGRPNPAP</sequence>
<organism evidence="4 5">
    <name type="scientific">Deinococcus hohokamensis</name>
    <dbReference type="NCBI Taxonomy" id="309883"/>
    <lineage>
        <taxon>Bacteria</taxon>
        <taxon>Thermotogati</taxon>
        <taxon>Deinococcota</taxon>
        <taxon>Deinococci</taxon>
        <taxon>Deinococcales</taxon>
        <taxon>Deinococcaceae</taxon>
        <taxon>Deinococcus</taxon>
    </lineage>
</organism>
<dbReference type="Proteomes" id="UP001595952">
    <property type="component" value="Unassembled WGS sequence"/>
</dbReference>
<evidence type="ECO:0000313" key="5">
    <source>
        <dbReference type="Proteomes" id="UP001595952"/>
    </source>
</evidence>
<feature type="region of interest" description="Disordered" evidence="1">
    <location>
        <begin position="1"/>
        <end position="26"/>
    </location>
</feature>
<evidence type="ECO:0000313" key="4">
    <source>
        <dbReference type="EMBL" id="MFC4640141.1"/>
    </source>
</evidence>
<keyword evidence="2" id="KW-1133">Transmembrane helix</keyword>
<evidence type="ECO:0000256" key="1">
    <source>
        <dbReference type="SAM" id="MobiDB-lite"/>
    </source>
</evidence>
<dbReference type="Pfam" id="PF13450">
    <property type="entry name" value="NAD_binding_8"/>
    <property type="match status" value="1"/>
</dbReference>
<feature type="transmembrane region" description="Helical" evidence="2">
    <location>
        <begin position="117"/>
        <end position="135"/>
    </location>
</feature>
<protein>
    <submittedName>
        <fullName evidence="4">EamA family transporter</fullName>
    </submittedName>
</protein>
<dbReference type="PANTHER" id="PTHR43563:SF1">
    <property type="entry name" value="AMINE OXIDASE [FLAVIN-CONTAINING] B"/>
    <property type="match status" value="1"/>
</dbReference>